<dbReference type="EMBL" id="JASBAM010000001">
    <property type="protein sequence ID" value="MDT0112593.1"/>
    <property type="molecule type" value="Genomic_DNA"/>
</dbReference>
<accession>A0ABU2IIU4</accession>
<reference evidence="1 2" key="1">
    <citation type="submission" date="2023-05" db="EMBL/GenBank/DDBJ databases">
        <title>A Combination of Whole Genome Sequencing and Metagenomics Reveals Diversity of Listeria spp. in Soil Collected from the Nantahala National Forest.</title>
        <authorList>
            <person name="Wang J."/>
            <person name="Schamp C.N."/>
            <person name="Hudson L.K."/>
            <person name="Chaggar H.K."/>
            <person name="Bryan D.W."/>
            <person name="Radosevich M."/>
            <person name="Denes T.G."/>
        </authorList>
    </citation>
    <scope>NUCLEOTIDE SEQUENCE [LARGE SCALE GENOMIC DNA]</scope>
    <source>
        <strain evidence="1 2">UTK S2-0002</strain>
    </source>
</reference>
<protein>
    <submittedName>
        <fullName evidence="1">Uncharacterized protein</fullName>
    </submittedName>
</protein>
<sequence>MKDLRVAVGDVVRVNGYEALYYIDIINIHNIETSDLKWVEVELDLTGTNGEYNFAYLEDVTLICRARHAKEYLRTGTLTHDMLTANKEAPALTAQAATIDELLDAALEAQALYEQTGVSLFQSQEKAAYELIKNLTEMSE</sequence>
<name>A0ABU2IIU4_9LIST</name>
<organism evidence="1 2">
    <name type="scientific">Listeria cossartiae subsp. cayugensis</name>
    <dbReference type="NCBI Taxonomy" id="2713505"/>
    <lineage>
        <taxon>Bacteria</taxon>
        <taxon>Bacillati</taxon>
        <taxon>Bacillota</taxon>
        <taxon>Bacilli</taxon>
        <taxon>Bacillales</taxon>
        <taxon>Listeriaceae</taxon>
        <taxon>Listeria</taxon>
        <taxon>Listeria cossartiae</taxon>
    </lineage>
</organism>
<evidence type="ECO:0000313" key="2">
    <source>
        <dbReference type="Proteomes" id="UP001252688"/>
    </source>
</evidence>
<dbReference type="RefSeq" id="WP_311177983.1">
    <property type="nucleotide sequence ID" value="NZ_JASAZZ010000001.1"/>
</dbReference>
<comment type="caution">
    <text evidence="1">The sequence shown here is derived from an EMBL/GenBank/DDBJ whole genome shotgun (WGS) entry which is preliminary data.</text>
</comment>
<proteinExistence type="predicted"/>
<evidence type="ECO:0000313" key="1">
    <source>
        <dbReference type="EMBL" id="MDT0112593.1"/>
    </source>
</evidence>
<dbReference type="Proteomes" id="UP001252688">
    <property type="component" value="Unassembled WGS sequence"/>
</dbReference>
<gene>
    <name evidence="1" type="ORF">QJV37_00455</name>
</gene>
<keyword evidence="2" id="KW-1185">Reference proteome</keyword>